<gene>
    <name evidence="1" type="ORF">ACFQ4E_10035</name>
</gene>
<dbReference type="EMBL" id="JBHTMU010000015">
    <property type="protein sequence ID" value="MFD1342758.1"/>
    <property type="molecule type" value="Genomic_DNA"/>
</dbReference>
<reference evidence="2" key="1">
    <citation type="journal article" date="2019" name="Int. J. Syst. Evol. Microbiol.">
        <title>The Global Catalogue of Microorganisms (GCM) 10K type strain sequencing project: providing services to taxonomists for standard genome sequencing and annotation.</title>
        <authorList>
            <consortium name="The Broad Institute Genomics Platform"/>
            <consortium name="The Broad Institute Genome Sequencing Center for Infectious Disease"/>
            <person name="Wu L."/>
            <person name="Ma J."/>
        </authorList>
    </citation>
    <scope>NUCLEOTIDE SEQUENCE [LARGE SCALE GENOMIC DNA]</scope>
    <source>
        <strain evidence="2">CCUG 62953</strain>
    </source>
</reference>
<evidence type="ECO:0000313" key="1">
    <source>
        <dbReference type="EMBL" id="MFD1342758.1"/>
    </source>
</evidence>
<dbReference type="RefSeq" id="WP_386803118.1">
    <property type="nucleotide sequence ID" value="NZ_JBHTMU010000015.1"/>
</dbReference>
<keyword evidence="2" id="KW-1185">Reference proteome</keyword>
<name>A0ABW3ZIL1_9RHOB</name>
<protein>
    <submittedName>
        <fullName evidence="1">Uncharacterized protein</fullName>
    </submittedName>
</protein>
<evidence type="ECO:0000313" key="2">
    <source>
        <dbReference type="Proteomes" id="UP001597135"/>
    </source>
</evidence>
<proteinExistence type="predicted"/>
<comment type="caution">
    <text evidence="1">The sequence shown here is derived from an EMBL/GenBank/DDBJ whole genome shotgun (WGS) entry which is preliminary data.</text>
</comment>
<accession>A0ABW3ZIL1</accession>
<organism evidence="1 2">
    <name type="scientific">Litorisediminicola beolgyonensis</name>
    <dbReference type="NCBI Taxonomy" id="1173614"/>
    <lineage>
        <taxon>Bacteria</taxon>
        <taxon>Pseudomonadati</taxon>
        <taxon>Pseudomonadota</taxon>
        <taxon>Alphaproteobacteria</taxon>
        <taxon>Rhodobacterales</taxon>
        <taxon>Paracoccaceae</taxon>
        <taxon>Litorisediminicola</taxon>
    </lineage>
</organism>
<dbReference type="Proteomes" id="UP001597135">
    <property type="component" value="Unassembled WGS sequence"/>
</dbReference>
<sequence>MLDCHEITSALGEFGLCEKTERGTRVTTHCLYPSFEPVSVMVVSGKVGFEVHDNAGAVTSAWLHGRDRAAIGKILAKSARTYGCDFEKDVISCRAFEVRGLYGAILSVANASADAARAALGKETVQSEESLVARTHAVLERSHQNLKLRKGFDYPGQSGKHYKFDIAAFREDELALFEAVLPHPYSIASKYLAFSDTETRPGLYKYAVYDQALPSEDRALISNVADLVSYNSFVKTGGNVIFT</sequence>